<gene>
    <name evidence="7" type="ORF">BOW53_05300</name>
</gene>
<keyword evidence="5" id="KW-0413">Isomerase</keyword>
<keyword evidence="3" id="KW-0285">Flavoprotein</keyword>
<dbReference type="AlphaFoldDB" id="A0A1T2L765"/>
<reference evidence="7 8" key="1">
    <citation type="submission" date="2016-11" db="EMBL/GenBank/DDBJ databases">
        <title>Mixed transmission modes and dynamic genome evolution in an obligate animal-bacterial symbiosis.</title>
        <authorList>
            <person name="Russell S.L."/>
            <person name="Corbett-Detig R.B."/>
            <person name="Cavanaugh C.M."/>
        </authorList>
    </citation>
    <scope>NUCLEOTIDE SEQUENCE [LARGE SCALE GENOMIC DNA]</scope>
    <source>
        <strain evidence="7">Sveles-Q1</strain>
    </source>
</reference>
<dbReference type="GO" id="GO:0008767">
    <property type="term" value="F:UDP-galactopyranose mutase activity"/>
    <property type="evidence" value="ECO:0007669"/>
    <property type="project" value="InterPro"/>
</dbReference>
<comment type="similarity">
    <text evidence="2">Belongs to the UDP-galactopyranose/dTDP-fucopyranose mutase family.</text>
</comment>
<dbReference type="PANTHER" id="PTHR21197:SF0">
    <property type="entry name" value="UDP-GALACTOPYRANOSE MUTASE"/>
    <property type="match status" value="1"/>
</dbReference>
<dbReference type="Pfam" id="PF13450">
    <property type="entry name" value="NAD_binding_8"/>
    <property type="match status" value="1"/>
</dbReference>
<dbReference type="PANTHER" id="PTHR21197">
    <property type="entry name" value="UDP-GALACTOPYRANOSE MUTASE"/>
    <property type="match status" value="1"/>
</dbReference>
<comment type="cofactor">
    <cofactor evidence="1">
        <name>FAD</name>
        <dbReference type="ChEBI" id="CHEBI:57692"/>
    </cofactor>
</comment>
<keyword evidence="4" id="KW-0274">FAD</keyword>
<dbReference type="RefSeq" id="WP_078483048.1">
    <property type="nucleotide sequence ID" value="NZ_MPRL01000015.1"/>
</dbReference>
<keyword evidence="8" id="KW-1185">Reference proteome</keyword>
<evidence type="ECO:0000256" key="5">
    <source>
        <dbReference type="ARBA" id="ARBA00023235"/>
    </source>
</evidence>
<evidence type="ECO:0000313" key="8">
    <source>
        <dbReference type="Proteomes" id="UP000191110"/>
    </source>
</evidence>
<dbReference type="Proteomes" id="UP000191110">
    <property type="component" value="Unassembled WGS sequence"/>
</dbReference>
<dbReference type="OrthoDB" id="9815989at2"/>
<evidence type="ECO:0000313" key="7">
    <source>
        <dbReference type="EMBL" id="OOZ40947.1"/>
    </source>
</evidence>
<evidence type="ECO:0000256" key="1">
    <source>
        <dbReference type="ARBA" id="ARBA00001974"/>
    </source>
</evidence>
<dbReference type="GO" id="GO:0005829">
    <property type="term" value="C:cytosol"/>
    <property type="evidence" value="ECO:0007669"/>
    <property type="project" value="TreeGrafter"/>
</dbReference>
<evidence type="ECO:0000256" key="3">
    <source>
        <dbReference type="ARBA" id="ARBA00022630"/>
    </source>
</evidence>
<dbReference type="Pfam" id="PF03275">
    <property type="entry name" value="GLF"/>
    <property type="match status" value="1"/>
</dbReference>
<name>A0A1T2L765_9GAMM</name>
<accession>A0A1T2L765</accession>
<proteinExistence type="inferred from homology"/>
<dbReference type="SUPFAM" id="SSF54373">
    <property type="entry name" value="FAD-linked reductases, C-terminal domain"/>
    <property type="match status" value="1"/>
</dbReference>
<comment type="caution">
    <text evidence="7">The sequence shown here is derived from an EMBL/GenBank/DDBJ whole genome shotgun (WGS) entry which is preliminary data.</text>
</comment>
<feature type="domain" description="UDP-galactopyranose mutase C-terminal" evidence="6">
    <location>
        <begin position="153"/>
        <end position="353"/>
    </location>
</feature>
<dbReference type="NCBIfam" id="TIGR00031">
    <property type="entry name" value="UDP-GALP_mutase"/>
    <property type="match status" value="1"/>
</dbReference>
<dbReference type="InterPro" id="IPR004379">
    <property type="entry name" value="UDP-GALP_mutase"/>
</dbReference>
<dbReference type="EMBL" id="MPRL01000015">
    <property type="protein sequence ID" value="OOZ40947.1"/>
    <property type="molecule type" value="Genomic_DNA"/>
</dbReference>
<evidence type="ECO:0000256" key="2">
    <source>
        <dbReference type="ARBA" id="ARBA00009321"/>
    </source>
</evidence>
<dbReference type="InterPro" id="IPR015899">
    <property type="entry name" value="UDP-GalPyranose_mutase_C"/>
</dbReference>
<protein>
    <submittedName>
        <fullName evidence="7">UDP-galactopyranose mutase</fullName>
    </submittedName>
</protein>
<organism evidence="7 8">
    <name type="scientific">Solemya pervernicosa gill symbiont</name>
    <dbReference type="NCBI Taxonomy" id="642797"/>
    <lineage>
        <taxon>Bacteria</taxon>
        <taxon>Pseudomonadati</taxon>
        <taxon>Pseudomonadota</taxon>
        <taxon>Gammaproteobacteria</taxon>
        <taxon>sulfur-oxidizing symbionts</taxon>
    </lineage>
</organism>
<dbReference type="SUPFAM" id="SSF51971">
    <property type="entry name" value="Nucleotide-binding domain"/>
    <property type="match status" value="1"/>
</dbReference>
<dbReference type="Gene3D" id="3.40.50.720">
    <property type="entry name" value="NAD(P)-binding Rossmann-like Domain"/>
    <property type="match status" value="3"/>
</dbReference>
<sequence>MKTEWLVVGAGLTGATLAEQIATRRGESVLVVDQRNHVAGNAFDEEDECGITVHRYGPHIFHTNSRVVWDYLSKFTEWHSYRHHVLGSIDGEYVPLPVNLNSIEKLFPKQMSQRYIEKLLNTYCNGERVPILQLMESSDSDIRAFAESVYQRVFEQYSLKQWGVEPEQLLPSVTARVPVSLSRDDGYFQDTYQAIPVGGYTAMVNNMLDHPNIEVMLGAEWEEIQSRVEYKRLVFTGSIDQYFGYKFGRLPYRSIDFKYQTLPISRFQKAGVVNYPNDHDYTRVTEFTQLTGQSSTSTTLLYEYPVQHEPGMNTPCYPMPIRENRSLLRRYKDEAEKISESVLFAGRLGDYMYYNMDQVVARALKLASTL</sequence>
<evidence type="ECO:0000256" key="4">
    <source>
        <dbReference type="ARBA" id="ARBA00022827"/>
    </source>
</evidence>
<evidence type="ECO:0000259" key="6">
    <source>
        <dbReference type="Pfam" id="PF03275"/>
    </source>
</evidence>
<dbReference type="GO" id="GO:0050660">
    <property type="term" value="F:flavin adenine dinucleotide binding"/>
    <property type="evidence" value="ECO:0007669"/>
    <property type="project" value="TreeGrafter"/>
</dbReference>